<dbReference type="Pfam" id="PF00561">
    <property type="entry name" value="Abhydrolase_1"/>
    <property type="match status" value="1"/>
</dbReference>
<feature type="region of interest" description="Disordered" evidence="2">
    <location>
        <begin position="345"/>
        <end position="391"/>
    </location>
</feature>
<dbReference type="Gene3D" id="3.40.50.1820">
    <property type="entry name" value="alpha/beta hydrolase"/>
    <property type="match status" value="1"/>
</dbReference>
<feature type="compositionally biased region" description="Basic residues" evidence="2">
    <location>
        <begin position="345"/>
        <end position="355"/>
    </location>
</feature>
<dbReference type="PANTHER" id="PTHR42977">
    <property type="entry name" value="HYDROLASE-RELATED"/>
    <property type="match status" value="1"/>
</dbReference>
<sequence length="391" mass="43824">MAELAYQILPTANQIEVGNYSVFYREAGPANAPTLLLLHGFPSSSFLFRHLIPVLALTYHVIAPDFPGFGFTKSPANFPHTFDNMADVMEGFLDALDIKEFAEYIIDYGAPVGLRLAVRRPHAVKAIVTQNGNAYAEGIGPAFDAIKTYWASGSQSDRDALKAFLSLEVTQSQYTTGTKDPAALEPESWWLDYALINDQPGNTDIQLDYFYDYRNNVAQYPQFQKYFRKSQVPLLAVWGENDQFFIPAGAKAFKRDLPHAEIHLIDAGHFALISNPKDILHYMLPFLQKNLGPTLTWLSTIRTAYTMANQQPEIDCTFVNLTDDPAEGRGARRAYIRRAVMKNFHKRRSQKKKALKREAEAETTSSNDKSLAAPKALVASRMSPQSRAMVS</sequence>
<evidence type="ECO:0000313" key="4">
    <source>
        <dbReference type="EMBL" id="RFU72904.1"/>
    </source>
</evidence>
<keyword evidence="1" id="KW-0378">Hydrolase</keyword>
<dbReference type="EMBL" id="PXOA01000750">
    <property type="protein sequence ID" value="RFU72904.1"/>
    <property type="molecule type" value="Genomic_DNA"/>
</dbReference>
<reference evidence="4 5" key="1">
    <citation type="journal article" date="2018" name="PLoS Pathog.">
        <title>Evolution of structural diversity of trichothecenes, a family of toxins produced by plant pathogenic and entomopathogenic fungi.</title>
        <authorList>
            <person name="Proctor R.H."/>
            <person name="McCormick S.P."/>
            <person name="Kim H.S."/>
            <person name="Cardoza R.E."/>
            <person name="Stanley A.M."/>
            <person name="Lindo L."/>
            <person name="Kelly A."/>
            <person name="Brown D.W."/>
            <person name="Lee T."/>
            <person name="Vaughan M.M."/>
            <person name="Alexander N.J."/>
            <person name="Busman M."/>
            <person name="Gutierrez S."/>
        </authorList>
    </citation>
    <scope>NUCLEOTIDE SEQUENCE [LARGE SCALE GENOMIC DNA]</scope>
    <source>
        <strain evidence="4 5">IBT 40837</strain>
    </source>
</reference>
<dbReference type="InterPro" id="IPR029058">
    <property type="entry name" value="AB_hydrolase_fold"/>
</dbReference>
<dbReference type="STRING" id="490622.A0A395NAH3"/>
<protein>
    <submittedName>
        <fullName evidence="4">Twin-arginine translocation pathway signal</fullName>
    </submittedName>
</protein>
<dbReference type="Proteomes" id="UP000266272">
    <property type="component" value="Unassembled WGS sequence"/>
</dbReference>
<feature type="compositionally biased region" description="Polar residues" evidence="2">
    <location>
        <begin position="382"/>
        <end position="391"/>
    </location>
</feature>
<accession>A0A395NAH3</accession>
<feature type="domain" description="AB hydrolase-1" evidence="3">
    <location>
        <begin position="33"/>
        <end position="276"/>
    </location>
</feature>
<dbReference type="PRINTS" id="PR00412">
    <property type="entry name" value="EPOXHYDRLASE"/>
</dbReference>
<dbReference type="AlphaFoldDB" id="A0A395NAH3"/>
<dbReference type="InterPro" id="IPR051340">
    <property type="entry name" value="Haloalkane_dehalogenase"/>
</dbReference>
<name>A0A395NAH3_TRIAR</name>
<dbReference type="SUPFAM" id="SSF53474">
    <property type="entry name" value="alpha/beta-Hydrolases"/>
    <property type="match status" value="1"/>
</dbReference>
<dbReference type="InterPro" id="IPR000639">
    <property type="entry name" value="Epox_hydrolase-like"/>
</dbReference>
<evidence type="ECO:0000259" key="3">
    <source>
        <dbReference type="Pfam" id="PF00561"/>
    </source>
</evidence>
<evidence type="ECO:0000256" key="1">
    <source>
        <dbReference type="ARBA" id="ARBA00022801"/>
    </source>
</evidence>
<dbReference type="GO" id="GO:0004301">
    <property type="term" value="F:epoxide hydrolase activity"/>
    <property type="evidence" value="ECO:0007669"/>
    <property type="project" value="TreeGrafter"/>
</dbReference>
<dbReference type="PANTHER" id="PTHR42977:SF3">
    <property type="entry name" value="AB HYDROLASE-1 DOMAIN-CONTAINING PROTEIN"/>
    <property type="match status" value="1"/>
</dbReference>
<dbReference type="InterPro" id="IPR000073">
    <property type="entry name" value="AB_hydrolase_1"/>
</dbReference>
<comment type="caution">
    <text evidence="4">The sequence shown here is derived from an EMBL/GenBank/DDBJ whole genome shotgun (WGS) entry which is preliminary data.</text>
</comment>
<gene>
    <name evidence="4" type="ORF">TARUN_9348</name>
</gene>
<proteinExistence type="predicted"/>
<evidence type="ECO:0000256" key="2">
    <source>
        <dbReference type="SAM" id="MobiDB-lite"/>
    </source>
</evidence>
<keyword evidence="5" id="KW-1185">Reference proteome</keyword>
<dbReference type="OrthoDB" id="284184at2759"/>
<evidence type="ECO:0000313" key="5">
    <source>
        <dbReference type="Proteomes" id="UP000266272"/>
    </source>
</evidence>
<organism evidence="4 5">
    <name type="scientific">Trichoderma arundinaceum</name>
    <dbReference type="NCBI Taxonomy" id="490622"/>
    <lineage>
        <taxon>Eukaryota</taxon>
        <taxon>Fungi</taxon>
        <taxon>Dikarya</taxon>
        <taxon>Ascomycota</taxon>
        <taxon>Pezizomycotina</taxon>
        <taxon>Sordariomycetes</taxon>
        <taxon>Hypocreomycetidae</taxon>
        <taxon>Hypocreales</taxon>
        <taxon>Hypocreaceae</taxon>
        <taxon>Trichoderma</taxon>
    </lineage>
</organism>